<dbReference type="GO" id="GO:0005886">
    <property type="term" value="C:plasma membrane"/>
    <property type="evidence" value="ECO:0007669"/>
    <property type="project" value="UniProtKB-SubCell"/>
</dbReference>
<evidence type="ECO:0000256" key="6">
    <source>
        <dbReference type="ARBA" id="ARBA00022989"/>
    </source>
</evidence>
<keyword evidence="4" id="KW-1003">Cell membrane</keyword>
<keyword evidence="5 8" id="KW-0812">Transmembrane</keyword>
<comment type="subcellular location">
    <subcellularLocation>
        <location evidence="1">Cell membrane</location>
        <topology evidence="1">Multi-pass membrane protein</topology>
    </subcellularLocation>
</comment>
<feature type="transmembrane region" description="Helical" evidence="8">
    <location>
        <begin position="6"/>
        <end position="25"/>
    </location>
</feature>
<dbReference type="PANTHER" id="PTHR36838:SF1">
    <property type="entry name" value="SLR1864 PROTEIN"/>
    <property type="match status" value="1"/>
</dbReference>
<evidence type="ECO:0000256" key="7">
    <source>
        <dbReference type="ARBA" id="ARBA00023136"/>
    </source>
</evidence>
<gene>
    <name evidence="9" type="ORF">ABV408_05845</name>
</gene>
<evidence type="ECO:0000256" key="2">
    <source>
        <dbReference type="ARBA" id="ARBA00010145"/>
    </source>
</evidence>
<accession>A0AB74U9K4</accession>
<feature type="transmembrane region" description="Helical" evidence="8">
    <location>
        <begin position="268"/>
        <end position="291"/>
    </location>
</feature>
<dbReference type="InterPro" id="IPR004776">
    <property type="entry name" value="Mem_transp_PIN-like"/>
</dbReference>
<keyword evidence="6 8" id="KW-1133">Transmembrane helix</keyword>
<dbReference type="Gene3D" id="1.20.1530.20">
    <property type="match status" value="1"/>
</dbReference>
<dbReference type="EMBL" id="CP159578">
    <property type="protein sequence ID" value="XCJ80701.1"/>
    <property type="molecule type" value="Genomic_DNA"/>
</dbReference>
<sequence length="293" mass="31102">MLAQLFAVMAPVLAGASIGFGWIRLGYSYPTEFVTKLVFNVGTPALVLASLANADVDPGDFGMTLLATLLVLAGLALASLGVARLLNKSWRVILSPMMYPNTGNMGLPVSLYAFGHAGFTYAMTAWVANALIQFTVGMMMASRGNPWKALLKNPTLYSIALSLLFLLSGTPLPAWLGNTVHLLSGLTIPLMLITLGVSLASIQARNLSSGLIFTLCRVPIALGLSFGIAALLGLPPLAASAVALQMSMPVAVYNYLFAQRARREPEYVASLVFCSTLLAFVYLPLELAFLLPS</sequence>
<organism evidence="9">
    <name type="scientific">Salinicola endophyticus</name>
    <dbReference type="NCBI Taxonomy" id="1949083"/>
    <lineage>
        <taxon>Bacteria</taxon>
        <taxon>Pseudomonadati</taxon>
        <taxon>Pseudomonadota</taxon>
        <taxon>Gammaproteobacteria</taxon>
        <taxon>Oceanospirillales</taxon>
        <taxon>Halomonadaceae</taxon>
        <taxon>Salinicola</taxon>
    </lineage>
</organism>
<proteinExistence type="inferred from homology"/>
<reference evidence="9" key="1">
    <citation type="submission" date="2024-06" db="EMBL/GenBank/DDBJ databases">
        <title>Complete genome of Salinicola endophyticus HNIBRBA4755.</title>
        <authorList>
            <person name="Shin S.Y."/>
            <person name="Kang H."/>
            <person name="Song J."/>
        </authorList>
    </citation>
    <scope>NUCLEOTIDE SEQUENCE</scope>
    <source>
        <strain evidence="9">HNIBRBA4755</strain>
    </source>
</reference>
<comment type="similarity">
    <text evidence="2">Belongs to the auxin efflux carrier (TC 2.A.69) family.</text>
</comment>
<dbReference type="RefSeq" id="WP_285951928.1">
    <property type="nucleotide sequence ID" value="NZ_CP159578.1"/>
</dbReference>
<dbReference type="GO" id="GO:0055085">
    <property type="term" value="P:transmembrane transport"/>
    <property type="evidence" value="ECO:0007669"/>
    <property type="project" value="InterPro"/>
</dbReference>
<evidence type="ECO:0000256" key="5">
    <source>
        <dbReference type="ARBA" id="ARBA00022692"/>
    </source>
</evidence>
<name>A0AB74U9K4_9GAMM</name>
<evidence type="ECO:0000256" key="1">
    <source>
        <dbReference type="ARBA" id="ARBA00004651"/>
    </source>
</evidence>
<feature type="transmembrane region" description="Helical" evidence="8">
    <location>
        <begin position="154"/>
        <end position="176"/>
    </location>
</feature>
<feature type="transmembrane region" description="Helical" evidence="8">
    <location>
        <begin position="66"/>
        <end position="86"/>
    </location>
</feature>
<dbReference type="InterPro" id="IPR038770">
    <property type="entry name" value="Na+/solute_symporter_sf"/>
</dbReference>
<evidence type="ECO:0000313" key="9">
    <source>
        <dbReference type="EMBL" id="XCJ80701.1"/>
    </source>
</evidence>
<dbReference type="PANTHER" id="PTHR36838">
    <property type="entry name" value="AUXIN EFFLUX CARRIER FAMILY PROTEIN"/>
    <property type="match status" value="1"/>
</dbReference>
<evidence type="ECO:0000256" key="4">
    <source>
        <dbReference type="ARBA" id="ARBA00022475"/>
    </source>
</evidence>
<protein>
    <submittedName>
        <fullName evidence="9">AEC family transporter</fullName>
    </submittedName>
</protein>
<dbReference type="AlphaFoldDB" id="A0AB74U9K4"/>
<feature type="transmembrane region" description="Helical" evidence="8">
    <location>
        <begin position="237"/>
        <end position="256"/>
    </location>
</feature>
<feature type="transmembrane region" description="Helical" evidence="8">
    <location>
        <begin position="209"/>
        <end position="231"/>
    </location>
</feature>
<keyword evidence="3" id="KW-0813">Transport</keyword>
<dbReference type="Pfam" id="PF03547">
    <property type="entry name" value="Mem_trans"/>
    <property type="match status" value="1"/>
</dbReference>
<keyword evidence="7 8" id="KW-0472">Membrane</keyword>
<feature type="transmembrane region" description="Helical" evidence="8">
    <location>
        <begin position="121"/>
        <end position="142"/>
    </location>
</feature>
<evidence type="ECO:0000256" key="3">
    <source>
        <dbReference type="ARBA" id="ARBA00022448"/>
    </source>
</evidence>
<feature type="transmembrane region" description="Helical" evidence="8">
    <location>
        <begin position="98"/>
        <end position="115"/>
    </location>
</feature>
<feature type="transmembrane region" description="Helical" evidence="8">
    <location>
        <begin position="182"/>
        <end position="202"/>
    </location>
</feature>
<evidence type="ECO:0000256" key="8">
    <source>
        <dbReference type="SAM" id="Phobius"/>
    </source>
</evidence>